<name>A0ABX0XPA3_9SPHN</name>
<evidence type="ECO:0000313" key="4">
    <source>
        <dbReference type="Proteomes" id="UP000734218"/>
    </source>
</evidence>
<dbReference type="Pfam" id="PF00487">
    <property type="entry name" value="FA_desaturase"/>
    <property type="match status" value="2"/>
</dbReference>
<keyword evidence="4" id="KW-1185">Reference proteome</keyword>
<dbReference type="RefSeq" id="WP_342449780.1">
    <property type="nucleotide sequence ID" value="NZ_JAATJE010000002.1"/>
</dbReference>
<feature type="domain" description="Fatty acid desaturase" evidence="2">
    <location>
        <begin position="147"/>
        <end position="247"/>
    </location>
</feature>
<evidence type="ECO:0000256" key="1">
    <source>
        <dbReference type="SAM" id="Phobius"/>
    </source>
</evidence>
<feature type="transmembrane region" description="Helical" evidence="1">
    <location>
        <begin position="46"/>
        <end position="67"/>
    </location>
</feature>
<keyword evidence="1" id="KW-0472">Membrane</keyword>
<keyword evidence="1" id="KW-1133">Transmembrane helix</keyword>
<dbReference type="EMBL" id="JAATJE010000002">
    <property type="protein sequence ID" value="NJC34614.1"/>
    <property type="molecule type" value="Genomic_DNA"/>
</dbReference>
<reference evidence="3 4" key="1">
    <citation type="submission" date="2020-03" db="EMBL/GenBank/DDBJ databases">
        <title>Genomic Encyclopedia of Type Strains, Phase IV (KMG-IV): sequencing the most valuable type-strain genomes for metagenomic binning, comparative biology and taxonomic classification.</title>
        <authorList>
            <person name="Goeker M."/>
        </authorList>
    </citation>
    <scope>NUCLEOTIDE SEQUENCE [LARGE SCALE GENOMIC DNA]</scope>
    <source>
        <strain evidence="3 4">DSM 27651</strain>
    </source>
</reference>
<accession>A0ABX0XPA3</accession>
<organism evidence="3 4">
    <name type="scientific">Sphingomonas jejuensis</name>
    <dbReference type="NCBI Taxonomy" id="904715"/>
    <lineage>
        <taxon>Bacteria</taxon>
        <taxon>Pseudomonadati</taxon>
        <taxon>Pseudomonadota</taxon>
        <taxon>Alphaproteobacteria</taxon>
        <taxon>Sphingomonadales</taxon>
        <taxon>Sphingomonadaceae</taxon>
        <taxon>Sphingomonas</taxon>
    </lineage>
</organism>
<proteinExistence type="predicted"/>
<protein>
    <submittedName>
        <fullName evidence="3">Beta-carotene ketolase (CrtW type)</fullName>
    </submittedName>
</protein>
<feature type="transmembrane region" description="Helical" evidence="1">
    <location>
        <begin position="165"/>
        <end position="185"/>
    </location>
</feature>
<sequence>MTAAPALRQRGRQTVTGLALAGLILAAWAGIHIYAMFVFRFTAATWPLAVLMIALQCWLSVGLFIVAHDAMHGSLAPSAPRLNGPVGAALLFLYAGFGWRRMRAAHFDHHRAPGSADDPDFDVVNPAHFWRWYGTFLRRYFGWPSALYVSAVVTVYALVLGVPVANIVLLYGLPAIASSLQLFYFGTFRPHRHEHGAFADAHNARSERFGTVASLLSCFHFGYHHEHHLSPHLPWWALPARRRQARAPVAARVPA</sequence>
<gene>
    <name evidence="3" type="ORF">GGR88_002128</name>
</gene>
<keyword evidence="1" id="KW-0812">Transmembrane</keyword>
<feature type="domain" description="Fatty acid desaturase" evidence="2">
    <location>
        <begin position="45"/>
        <end position="144"/>
    </location>
</feature>
<feature type="transmembrane region" description="Helical" evidence="1">
    <location>
        <begin position="82"/>
        <end position="99"/>
    </location>
</feature>
<feature type="transmembrane region" description="Helical" evidence="1">
    <location>
        <begin position="140"/>
        <end position="159"/>
    </location>
</feature>
<dbReference type="InterPro" id="IPR005804">
    <property type="entry name" value="FA_desaturase_dom"/>
</dbReference>
<dbReference type="Proteomes" id="UP000734218">
    <property type="component" value="Unassembled WGS sequence"/>
</dbReference>
<comment type="caution">
    <text evidence="3">The sequence shown here is derived from an EMBL/GenBank/DDBJ whole genome shotgun (WGS) entry which is preliminary data.</text>
</comment>
<evidence type="ECO:0000313" key="3">
    <source>
        <dbReference type="EMBL" id="NJC34614.1"/>
    </source>
</evidence>
<feature type="transmembrane region" description="Helical" evidence="1">
    <location>
        <begin position="15"/>
        <end position="39"/>
    </location>
</feature>
<evidence type="ECO:0000259" key="2">
    <source>
        <dbReference type="Pfam" id="PF00487"/>
    </source>
</evidence>